<sequence length="58" mass="6635">MLHCLDRLHVRLLFATLFAQFEVTCRVYVSVLQRNPPPFPLCCFTGGGRDDRLAGRNI</sequence>
<dbReference type="EMBL" id="CM026427">
    <property type="protein sequence ID" value="KAG0569895.1"/>
    <property type="molecule type" value="Genomic_DNA"/>
</dbReference>
<protein>
    <recommendedName>
        <fullName evidence="4">Secreted protein</fullName>
    </recommendedName>
</protein>
<evidence type="ECO:0008006" key="4">
    <source>
        <dbReference type="Google" id="ProtNLM"/>
    </source>
</evidence>
<organism evidence="2 3">
    <name type="scientific">Ceratodon purpureus</name>
    <name type="common">Fire moss</name>
    <name type="synonym">Dicranum purpureum</name>
    <dbReference type="NCBI Taxonomy" id="3225"/>
    <lineage>
        <taxon>Eukaryota</taxon>
        <taxon>Viridiplantae</taxon>
        <taxon>Streptophyta</taxon>
        <taxon>Embryophyta</taxon>
        <taxon>Bryophyta</taxon>
        <taxon>Bryophytina</taxon>
        <taxon>Bryopsida</taxon>
        <taxon>Dicranidae</taxon>
        <taxon>Pseudoditrichales</taxon>
        <taxon>Ditrichaceae</taxon>
        <taxon>Ceratodon</taxon>
    </lineage>
</organism>
<comment type="caution">
    <text evidence="2">The sequence shown here is derived from an EMBL/GenBank/DDBJ whole genome shotgun (WGS) entry which is preliminary data.</text>
</comment>
<evidence type="ECO:0000313" key="3">
    <source>
        <dbReference type="Proteomes" id="UP000822688"/>
    </source>
</evidence>
<feature type="signal peptide" evidence="1">
    <location>
        <begin position="1"/>
        <end position="19"/>
    </location>
</feature>
<keyword evidence="3" id="KW-1185">Reference proteome</keyword>
<proteinExistence type="predicted"/>
<keyword evidence="1" id="KW-0732">Signal</keyword>
<reference evidence="2 3" key="1">
    <citation type="submission" date="2020-06" db="EMBL/GenBank/DDBJ databases">
        <title>WGS assembly of Ceratodon purpureus strain R40.</title>
        <authorList>
            <person name="Carey S.B."/>
            <person name="Jenkins J."/>
            <person name="Shu S."/>
            <person name="Lovell J.T."/>
            <person name="Sreedasyam A."/>
            <person name="Maumus F."/>
            <person name="Tiley G.P."/>
            <person name="Fernandez-Pozo N."/>
            <person name="Barry K."/>
            <person name="Chen C."/>
            <person name="Wang M."/>
            <person name="Lipzen A."/>
            <person name="Daum C."/>
            <person name="Saski C.A."/>
            <person name="Payton A.C."/>
            <person name="Mcbreen J.C."/>
            <person name="Conrad R.E."/>
            <person name="Kollar L.M."/>
            <person name="Olsson S."/>
            <person name="Huttunen S."/>
            <person name="Landis J.B."/>
            <person name="Wickett N.J."/>
            <person name="Johnson M.G."/>
            <person name="Rensing S.A."/>
            <person name="Grimwood J."/>
            <person name="Schmutz J."/>
            <person name="Mcdaniel S.F."/>
        </authorList>
    </citation>
    <scope>NUCLEOTIDE SEQUENCE [LARGE SCALE GENOMIC DNA]</scope>
    <source>
        <strain evidence="2 3">R40</strain>
    </source>
</reference>
<evidence type="ECO:0000256" key="1">
    <source>
        <dbReference type="SAM" id="SignalP"/>
    </source>
</evidence>
<dbReference type="AlphaFoldDB" id="A0A8T0HG04"/>
<evidence type="ECO:0000313" key="2">
    <source>
        <dbReference type="EMBL" id="KAG0569895.1"/>
    </source>
</evidence>
<accession>A0A8T0HG04</accession>
<dbReference type="Proteomes" id="UP000822688">
    <property type="component" value="Chromosome 6"/>
</dbReference>
<name>A0A8T0HG04_CERPU</name>
<feature type="chain" id="PRO_5035785947" description="Secreted protein" evidence="1">
    <location>
        <begin position="20"/>
        <end position="58"/>
    </location>
</feature>
<gene>
    <name evidence="2" type="ORF">KC19_6G123900</name>
</gene>